<name>A0A1T5DK55_9BACT</name>
<sequence>MKTLKIFLITMVLIAPSIAFSQSRASKTETGRSERTFQKKSSRVKSTIGTSDVSAIIKDSSNAESGPILNDNGNVSTTGTIDGRSSTGRPDADTTGSYTVKRNKRTIKTGGAVMPDTTKRKTRP</sequence>
<dbReference type="RefSeq" id="WP_082214237.1">
    <property type="nucleotide sequence ID" value="NZ_FUZA01000002.1"/>
</dbReference>
<organism evidence="3 4">
    <name type="scientific">Dyadobacter psychrophilus</name>
    <dbReference type="NCBI Taxonomy" id="651661"/>
    <lineage>
        <taxon>Bacteria</taxon>
        <taxon>Pseudomonadati</taxon>
        <taxon>Bacteroidota</taxon>
        <taxon>Cytophagia</taxon>
        <taxon>Cytophagales</taxon>
        <taxon>Spirosomataceae</taxon>
        <taxon>Dyadobacter</taxon>
    </lineage>
</organism>
<protein>
    <submittedName>
        <fullName evidence="3">Uncharacterized protein</fullName>
    </submittedName>
</protein>
<evidence type="ECO:0000313" key="4">
    <source>
        <dbReference type="Proteomes" id="UP000190897"/>
    </source>
</evidence>
<dbReference type="EMBL" id="FUZA01000002">
    <property type="protein sequence ID" value="SKB72064.1"/>
    <property type="molecule type" value="Genomic_DNA"/>
</dbReference>
<keyword evidence="2" id="KW-0732">Signal</keyword>
<reference evidence="4" key="1">
    <citation type="submission" date="2017-02" db="EMBL/GenBank/DDBJ databases">
        <authorList>
            <person name="Varghese N."/>
            <person name="Submissions S."/>
        </authorList>
    </citation>
    <scope>NUCLEOTIDE SEQUENCE [LARGE SCALE GENOMIC DNA]</scope>
    <source>
        <strain evidence="4">DSM 22270</strain>
    </source>
</reference>
<evidence type="ECO:0000256" key="1">
    <source>
        <dbReference type="SAM" id="MobiDB-lite"/>
    </source>
</evidence>
<gene>
    <name evidence="3" type="ORF">SAMN05660293_01678</name>
</gene>
<feature type="region of interest" description="Disordered" evidence="1">
    <location>
        <begin position="22"/>
        <end position="45"/>
    </location>
</feature>
<dbReference type="OrthoDB" id="961677at2"/>
<keyword evidence="4" id="KW-1185">Reference proteome</keyword>
<evidence type="ECO:0000313" key="3">
    <source>
        <dbReference type="EMBL" id="SKB72064.1"/>
    </source>
</evidence>
<dbReference type="AlphaFoldDB" id="A0A1T5DK55"/>
<dbReference type="Proteomes" id="UP000190897">
    <property type="component" value="Unassembled WGS sequence"/>
</dbReference>
<feature type="region of interest" description="Disordered" evidence="1">
    <location>
        <begin position="59"/>
        <end position="124"/>
    </location>
</feature>
<proteinExistence type="predicted"/>
<evidence type="ECO:0000256" key="2">
    <source>
        <dbReference type="SAM" id="SignalP"/>
    </source>
</evidence>
<feature type="signal peptide" evidence="2">
    <location>
        <begin position="1"/>
        <end position="21"/>
    </location>
</feature>
<accession>A0A1T5DK55</accession>
<feature type="compositionally biased region" description="Basic and acidic residues" evidence="1">
    <location>
        <begin position="26"/>
        <end position="37"/>
    </location>
</feature>
<feature type="compositionally biased region" description="Polar residues" evidence="1">
    <location>
        <begin position="71"/>
        <end position="100"/>
    </location>
</feature>
<feature type="chain" id="PRO_5012527131" evidence="2">
    <location>
        <begin position="22"/>
        <end position="124"/>
    </location>
</feature>